<dbReference type="AlphaFoldDB" id="A0A0W7WER9"/>
<feature type="coiled-coil region" evidence="1">
    <location>
        <begin position="286"/>
        <end position="403"/>
    </location>
</feature>
<dbReference type="Proteomes" id="UP000054396">
    <property type="component" value="Unassembled WGS sequence"/>
</dbReference>
<evidence type="ECO:0000313" key="2">
    <source>
        <dbReference type="EMBL" id="KUF08974.1"/>
    </source>
</evidence>
<name>A0A0W7WER9_9RHOB</name>
<evidence type="ECO:0000313" key="3">
    <source>
        <dbReference type="Proteomes" id="UP000054396"/>
    </source>
</evidence>
<keyword evidence="1" id="KW-0175">Coiled coil</keyword>
<protein>
    <submittedName>
        <fullName evidence="2">Uncharacterized protein</fullName>
    </submittedName>
</protein>
<comment type="caution">
    <text evidence="2">The sequence shown here is derived from an EMBL/GenBank/DDBJ whole genome shotgun (WGS) entry which is preliminary data.</text>
</comment>
<dbReference type="STRING" id="1685382.AVJ23_20000"/>
<organism evidence="2 3">
    <name type="scientific">Pseudoponticoccus marisrubri</name>
    <dbReference type="NCBI Taxonomy" id="1685382"/>
    <lineage>
        <taxon>Bacteria</taxon>
        <taxon>Pseudomonadati</taxon>
        <taxon>Pseudomonadota</taxon>
        <taxon>Alphaproteobacteria</taxon>
        <taxon>Rhodobacterales</taxon>
        <taxon>Roseobacteraceae</taxon>
        <taxon>Pseudoponticoccus</taxon>
    </lineage>
</organism>
<dbReference type="RefSeq" id="WP_058864006.1">
    <property type="nucleotide sequence ID" value="NZ_LPXO01000019.1"/>
</dbReference>
<proteinExistence type="predicted"/>
<evidence type="ECO:0000256" key="1">
    <source>
        <dbReference type="SAM" id="Coils"/>
    </source>
</evidence>
<accession>A0A0W7WER9</accession>
<gene>
    <name evidence="2" type="ORF">AVJ23_20000</name>
</gene>
<keyword evidence="3" id="KW-1185">Reference proteome</keyword>
<dbReference type="OrthoDB" id="7210452at2"/>
<sequence length="491" mass="53021">MPSLSPSETDPAARILPCLGDEIFWTPAHDATGDWAGHLPLLFWAAGHADPRVAVTLDMSDGTAHFALCQAVARLDLACQCHGILDLPADRAAPLASENAEQYERFSQLHPRSFEPDAIDLLVVAPAVNPDLLDRLAKRWLERLSERGIVLLHGLSGADAGTLDALAALCEAHAHLRLDHGNGVCLLAVGGAPAEPVATLIDLCRDEAARLRLDMILNRLGAEPAPGPASGTPRAANPLASALAGLTGRRPEPGRTGRGDPSARITALAETSAVMARQRDAARTELAGRLDEIATLKAELAEQRAQTRDAQSRLVEGGIGGDLLERMIAREKRIAELAARNDDLIEQVETLTLQLDTRFDELAAVTDTANRTDSELLKTKKALKKAQAELREAKSRGKDETRIDKTGRAEKRATLLAAREGQLATQVTALKTRLELLHQRVVEMTAFENTRGLDTGRTRRTGGRAEFTTLEALHSEFAEAELNTPYFDSDK</sequence>
<reference evidence="2 3" key="1">
    <citation type="submission" date="2015-12" db="EMBL/GenBank/DDBJ databases">
        <authorList>
            <person name="Shamseldin A."/>
            <person name="Moawad H."/>
            <person name="Abd El-Rahim W.M."/>
            <person name="Sadowsky M.J."/>
        </authorList>
    </citation>
    <scope>NUCLEOTIDE SEQUENCE [LARGE SCALE GENOMIC DNA]</scope>
    <source>
        <strain evidence="2 3">SJ5A-1</strain>
    </source>
</reference>
<dbReference type="EMBL" id="LPXO01000019">
    <property type="protein sequence ID" value="KUF08974.1"/>
    <property type="molecule type" value="Genomic_DNA"/>
</dbReference>